<keyword evidence="3" id="KW-0804">Transcription</keyword>
<dbReference type="PROSITE" id="PS50977">
    <property type="entry name" value="HTH_TETR_2"/>
    <property type="match status" value="1"/>
</dbReference>
<comment type="caution">
    <text evidence="6">The sequence shown here is derived from an EMBL/GenBank/DDBJ whole genome shotgun (WGS) entry which is preliminary data.</text>
</comment>
<dbReference type="SUPFAM" id="SSF46689">
    <property type="entry name" value="Homeodomain-like"/>
    <property type="match status" value="1"/>
</dbReference>
<dbReference type="Pfam" id="PF17754">
    <property type="entry name" value="TetR_C_14"/>
    <property type="match status" value="1"/>
</dbReference>
<dbReference type="RefSeq" id="WP_230734557.1">
    <property type="nucleotide sequence ID" value="NZ_JAJNDB010000002.1"/>
</dbReference>
<name>A0ABS8P8C1_9PSEU</name>
<dbReference type="InterPro" id="IPR001647">
    <property type="entry name" value="HTH_TetR"/>
</dbReference>
<accession>A0ABS8P8C1</accession>
<feature type="domain" description="HTH tetR-type" evidence="5">
    <location>
        <begin position="24"/>
        <end position="84"/>
    </location>
</feature>
<gene>
    <name evidence="6" type="ORF">LQ327_14195</name>
</gene>
<dbReference type="Gene3D" id="1.10.357.10">
    <property type="entry name" value="Tetracycline Repressor, domain 2"/>
    <property type="match status" value="1"/>
</dbReference>
<dbReference type="InterPro" id="IPR009057">
    <property type="entry name" value="Homeodomain-like_sf"/>
</dbReference>
<evidence type="ECO:0000256" key="1">
    <source>
        <dbReference type="ARBA" id="ARBA00023015"/>
    </source>
</evidence>
<keyword evidence="1" id="KW-0805">Transcription regulation</keyword>
<sequence>MSETALESQARPRGRRPMSERRRWLQRLEISREAVRLFRERGVAETTGEDIADAVGLSVRTLWRYFRSKESCVEPVLSLTTDAFVDTLRRWPSGSSLEEHLVADHRMRDQVSPADGDATLAVVAMSRREPALRALWLVVYERAEPVLAQVVADRLGRSPEDLAVRVQAATLAAALRITTEDLAADLADGRARSDDEGGARLSEAVRAATHGVLGDEPPSA</sequence>
<dbReference type="InterPro" id="IPR050109">
    <property type="entry name" value="HTH-type_TetR-like_transc_reg"/>
</dbReference>
<dbReference type="PANTHER" id="PTHR30055">
    <property type="entry name" value="HTH-TYPE TRANSCRIPTIONAL REGULATOR RUTR"/>
    <property type="match status" value="1"/>
</dbReference>
<keyword evidence="2 4" id="KW-0238">DNA-binding</keyword>
<evidence type="ECO:0000313" key="7">
    <source>
        <dbReference type="Proteomes" id="UP001199469"/>
    </source>
</evidence>
<proteinExistence type="predicted"/>
<dbReference type="EMBL" id="JAJNDB010000002">
    <property type="protein sequence ID" value="MCD2194520.1"/>
    <property type="molecule type" value="Genomic_DNA"/>
</dbReference>
<dbReference type="PRINTS" id="PR00455">
    <property type="entry name" value="HTHTETR"/>
</dbReference>
<dbReference type="PANTHER" id="PTHR30055:SF238">
    <property type="entry name" value="MYCOFACTOCIN BIOSYNTHESIS TRANSCRIPTIONAL REGULATOR MFTR-RELATED"/>
    <property type="match status" value="1"/>
</dbReference>
<protein>
    <submittedName>
        <fullName evidence="6">TetR/AcrR family transcriptional regulator</fullName>
    </submittedName>
</protein>
<evidence type="ECO:0000256" key="2">
    <source>
        <dbReference type="ARBA" id="ARBA00023125"/>
    </source>
</evidence>
<dbReference type="Pfam" id="PF00440">
    <property type="entry name" value="TetR_N"/>
    <property type="match status" value="1"/>
</dbReference>
<keyword evidence="7" id="KW-1185">Reference proteome</keyword>
<evidence type="ECO:0000256" key="4">
    <source>
        <dbReference type="PROSITE-ProRule" id="PRU00335"/>
    </source>
</evidence>
<organism evidence="6 7">
    <name type="scientific">Actinomycetospora endophytica</name>
    <dbReference type="NCBI Taxonomy" id="2291215"/>
    <lineage>
        <taxon>Bacteria</taxon>
        <taxon>Bacillati</taxon>
        <taxon>Actinomycetota</taxon>
        <taxon>Actinomycetes</taxon>
        <taxon>Pseudonocardiales</taxon>
        <taxon>Pseudonocardiaceae</taxon>
        <taxon>Actinomycetospora</taxon>
    </lineage>
</organism>
<evidence type="ECO:0000313" key="6">
    <source>
        <dbReference type="EMBL" id="MCD2194520.1"/>
    </source>
</evidence>
<evidence type="ECO:0000256" key="3">
    <source>
        <dbReference type="ARBA" id="ARBA00023163"/>
    </source>
</evidence>
<dbReference type="Proteomes" id="UP001199469">
    <property type="component" value="Unassembled WGS sequence"/>
</dbReference>
<evidence type="ECO:0000259" key="5">
    <source>
        <dbReference type="PROSITE" id="PS50977"/>
    </source>
</evidence>
<reference evidence="6 7" key="1">
    <citation type="submission" date="2021-11" db="EMBL/GenBank/DDBJ databases">
        <title>Draft genome sequence of Actinomycetospora sp. SF1 isolated from the rhizosphere soil.</title>
        <authorList>
            <person name="Duangmal K."/>
            <person name="Chantavorakit T."/>
        </authorList>
    </citation>
    <scope>NUCLEOTIDE SEQUENCE [LARGE SCALE GENOMIC DNA]</scope>
    <source>
        <strain evidence="6 7">TBRC 5722</strain>
    </source>
</reference>
<feature type="DNA-binding region" description="H-T-H motif" evidence="4">
    <location>
        <begin position="47"/>
        <end position="66"/>
    </location>
</feature>
<dbReference type="InterPro" id="IPR041347">
    <property type="entry name" value="MftR_C"/>
</dbReference>